<protein>
    <submittedName>
        <fullName evidence="4">Helix-turn-helix domain-containing protein</fullName>
    </submittedName>
</protein>
<dbReference type="PANTHER" id="PTHR34475">
    <property type="match status" value="1"/>
</dbReference>
<dbReference type="InterPro" id="IPR025194">
    <property type="entry name" value="RodZ-like_C"/>
</dbReference>
<gene>
    <name evidence="4" type="ORF">IPJ48_00655</name>
</gene>
<feature type="compositionally biased region" description="Basic and acidic residues" evidence="1">
    <location>
        <begin position="1"/>
        <end position="17"/>
    </location>
</feature>
<dbReference type="Pfam" id="PF13413">
    <property type="entry name" value="HTH_25"/>
    <property type="match status" value="1"/>
</dbReference>
<reference evidence="4" key="1">
    <citation type="submission" date="2020-10" db="EMBL/GenBank/DDBJ databases">
        <title>Connecting structure to function with the recovery of over 1000 high-quality activated sludge metagenome-assembled genomes encoding full-length rRNA genes using long-read sequencing.</title>
        <authorList>
            <person name="Singleton C.M."/>
            <person name="Petriglieri F."/>
            <person name="Kristensen J.M."/>
            <person name="Kirkegaard R.H."/>
            <person name="Michaelsen T.Y."/>
            <person name="Andersen M.H."/>
            <person name="Karst S.M."/>
            <person name="Dueholm M.S."/>
            <person name="Nielsen P.H."/>
            <person name="Albertsen M."/>
        </authorList>
    </citation>
    <scope>NUCLEOTIDE SEQUENCE</scope>
    <source>
        <strain evidence="4">EsbW_18-Q3-R4-48_MAXAC.044</strain>
    </source>
</reference>
<dbReference type="GO" id="GO:0003677">
    <property type="term" value="F:DNA binding"/>
    <property type="evidence" value="ECO:0007669"/>
    <property type="project" value="InterPro"/>
</dbReference>
<accession>A0A9D7I5Z3</accession>
<dbReference type="Gene3D" id="1.10.260.40">
    <property type="entry name" value="lambda repressor-like DNA-binding domains"/>
    <property type="match status" value="1"/>
</dbReference>
<dbReference type="SUPFAM" id="SSF47413">
    <property type="entry name" value="lambda repressor-like DNA-binding domains"/>
    <property type="match status" value="1"/>
</dbReference>
<dbReference type="InterPro" id="IPR001387">
    <property type="entry name" value="Cro/C1-type_HTH"/>
</dbReference>
<keyword evidence="2" id="KW-1133">Transmembrane helix</keyword>
<dbReference type="Pfam" id="PF13464">
    <property type="entry name" value="RodZ_C"/>
    <property type="match status" value="1"/>
</dbReference>
<evidence type="ECO:0000313" key="5">
    <source>
        <dbReference type="Proteomes" id="UP000886602"/>
    </source>
</evidence>
<feature type="region of interest" description="Disordered" evidence="1">
    <location>
        <begin position="1"/>
        <end position="25"/>
    </location>
</feature>
<proteinExistence type="predicted"/>
<keyword evidence="2" id="KW-0812">Transmembrane</keyword>
<evidence type="ECO:0000313" key="4">
    <source>
        <dbReference type="EMBL" id="MBK7421711.1"/>
    </source>
</evidence>
<dbReference type="PANTHER" id="PTHR34475:SF1">
    <property type="entry name" value="CYTOSKELETON PROTEIN RODZ"/>
    <property type="match status" value="1"/>
</dbReference>
<feature type="transmembrane region" description="Helical" evidence="2">
    <location>
        <begin position="139"/>
        <end position="159"/>
    </location>
</feature>
<dbReference type="AlphaFoldDB" id="A0A9D7I5Z3"/>
<dbReference type="CDD" id="cd00093">
    <property type="entry name" value="HTH_XRE"/>
    <property type="match status" value="1"/>
</dbReference>
<comment type="caution">
    <text evidence="4">The sequence shown here is derived from an EMBL/GenBank/DDBJ whole genome shotgun (WGS) entry which is preliminary data.</text>
</comment>
<evidence type="ECO:0000259" key="3">
    <source>
        <dbReference type="Pfam" id="PF13464"/>
    </source>
</evidence>
<evidence type="ECO:0000256" key="1">
    <source>
        <dbReference type="SAM" id="MobiDB-lite"/>
    </source>
</evidence>
<evidence type="ECO:0000256" key="2">
    <source>
        <dbReference type="SAM" id="Phobius"/>
    </source>
</evidence>
<feature type="domain" description="Cytoskeleton protein RodZ-like C-terminal" evidence="3">
    <location>
        <begin position="234"/>
        <end position="305"/>
    </location>
</feature>
<dbReference type="InterPro" id="IPR050400">
    <property type="entry name" value="Bact_Cytoskel_RodZ"/>
</dbReference>
<keyword evidence="2" id="KW-0472">Membrane</keyword>
<sequence length="307" mass="32530">MSGEIDPVRAPDDEAHAGPEMTANPEASSEALMLAVLSVGQQLRAAREARGLAVADVAKAIKLGPRQVVAIEADDWPSLPCTTIIRGFVRNYARLLELNPDPLMSALDSLKMPQAPELEMSVGSPVNIPQEGKVDRREYVRVISGLVVLVLAVLAYFFLPQELLNSALSALKDATQSRGAAAEKVVAPGADAARSSDVAVAPPATSVLPEGATTPPLQSVPVSASAPASPNVLQFSFAQPSWVEVRDRSGQIIFSQLSQADSQRDIEGQPPFALVIGNASHVTLQYKGKTVDLSLRSKDDVARLTLE</sequence>
<dbReference type="InterPro" id="IPR010982">
    <property type="entry name" value="Lambda_DNA-bd_dom_sf"/>
</dbReference>
<dbReference type="EMBL" id="JADJNC010000003">
    <property type="protein sequence ID" value="MBK7421711.1"/>
    <property type="molecule type" value="Genomic_DNA"/>
</dbReference>
<organism evidence="4 5">
    <name type="scientific">Candidatus Propionivibrio dominans</name>
    <dbReference type="NCBI Taxonomy" id="2954373"/>
    <lineage>
        <taxon>Bacteria</taxon>
        <taxon>Pseudomonadati</taxon>
        <taxon>Pseudomonadota</taxon>
        <taxon>Betaproteobacteria</taxon>
        <taxon>Rhodocyclales</taxon>
        <taxon>Rhodocyclaceae</taxon>
        <taxon>Propionivibrio</taxon>
    </lineage>
</organism>
<dbReference type="Proteomes" id="UP000886602">
    <property type="component" value="Unassembled WGS sequence"/>
</dbReference>
<name>A0A9D7I5Z3_9RHOO</name>